<proteinExistence type="predicted"/>
<accession>A0A6L5XEN3</accession>
<dbReference type="AlphaFoldDB" id="A0A6L5XEN3"/>
<reference evidence="1 2" key="1">
    <citation type="submission" date="2019-08" db="EMBL/GenBank/DDBJ databases">
        <title>In-depth cultivation of the pig gut microbiome towards novel bacterial diversity and tailored functional studies.</title>
        <authorList>
            <person name="Wylensek D."/>
            <person name="Hitch T.C.A."/>
            <person name="Clavel T."/>
        </authorList>
    </citation>
    <scope>NUCLEOTIDE SEQUENCE [LARGE SCALE GENOMIC DNA]</scope>
    <source>
        <strain evidence="1 2">Oil-RF-744-WCA-WT-10</strain>
    </source>
</reference>
<gene>
    <name evidence="1" type="ORF">FYJ29_08470</name>
</gene>
<dbReference type="Proteomes" id="UP000483362">
    <property type="component" value="Unassembled WGS sequence"/>
</dbReference>
<organism evidence="1 2">
    <name type="scientific">Sodaliphilus pleomorphus</name>
    <dbReference type="NCBI Taxonomy" id="2606626"/>
    <lineage>
        <taxon>Bacteria</taxon>
        <taxon>Pseudomonadati</taxon>
        <taxon>Bacteroidota</taxon>
        <taxon>Bacteroidia</taxon>
        <taxon>Bacteroidales</taxon>
        <taxon>Muribaculaceae</taxon>
        <taxon>Sodaliphilus</taxon>
    </lineage>
</organism>
<protein>
    <submittedName>
        <fullName evidence="1">Uncharacterized protein</fullName>
    </submittedName>
</protein>
<name>A0A6L5XEN3_9BACT</name>
<evidence type="ECO:0000313" key="2">
    <source>
        <dbReference type="Proteomes" id="UP000483362"/>
    </source>
</evidence>
<comment type="caution">
    <text evidence="1">The sequence shown here is derived from an EMBL/GenBank/DDBJ whole genome shotgun (WGS) entry which is preliminary data.</text>
</comment>
<evidence type="ECO:0000313" key="1">
    <source>
        <dbReference type="EMBL" id="MSS17786.1"/>
    </source>
</evidence>
<sequence>MTLKKGENAKIKVMNKKILVGSRAFFDGCEGFRSKDRDYLELVENPTGFKWRREQSLRGVCTFSYKLEPVADMVRRTLESGDALLVGKFLVSEVAETIGATVADIMPLEALLPKLDKKHEYVAAIFNAVKQNGSFELTDEQRAAAYEIYKQVREKAKD</sequence>
<keyword evidence="2" id="KW-1185">Reference proteome</keyword>
<dbReference type="EMBL" id="VULT01000012">
    <property type="protein sequence ID" value="MSS17786.1"/>
    <property type="molecule type" value="Genomic_DNA"/>
</dbReference>